<dbReference type="Gene3D" id="2.60.120.1030">
    <property type="entry name" value="Clp1, DNA binding domain"/>
    <property type="match status" value="1"/>
</dbReference>
<dbReference type="GO" id="GO:0031124">
    <property type="term" value="P:mRNA 3'-end processing"/>
    <property type="evidence" value="ECO:0007669"/>
    <property type="project" value="InterPro"/>
</dbReference>
<feature type="domain" description="Clp1 P-loop" evidence="8">
    <location>
        <begin position="123"/>
        <end position="310"/>
    </location>
</feature>
<feature type="domain" description="Clp1 C-terminal" evidence="6">
    <location>
        <begin position="315"/>
        <end position="429"/>
    </location>
</feature>
<dbReference type="InterPro" id="IPR010655">
    <property type="entry name" value="Clp1_C"/>
</dbReference>
<dbReference type="GO" id="GO:0005524">
    <property type="term" value="F:ATP binding"/>
    <property type="evidence" value="ECO:0007669"/>
    <property type="project" value="UniProtKB-KW"/>
</dbReference>
<dbReference type="Gene3D" id="2.40.30.330">
    <property type="entry name" value="Pre-mRNA cleavage complex subunit Clp1, C-terminal domain"/>
    <property type="match status" value="1"/>
</dbReference>
<organism evidence="9">
    <name type="scientific">Timspurckia oligopyrenoides</name>
    <dbReference type="NCBI Taxonomy" id="708627"/>
    <lineage>
        <taxon>Eukaryota</taxon>
        <taxon>Rhodophyta</taxon>
        <taxon>Bangiophyceae</taxon>
        <taxon>Porphyridiales</taxon>
        <taxon>Porphyridiaceae</taxon>
        <taxon>Timspurckia</taxon>
    </lineage>
</organism>
<reference evidence="9" key="1">
    <citation type="submission" date="2021-01" db="EMBL/GenBank/DDBJ databases">
        <authorList>
            <person name="Corre E."/>
            <person name="Pelletier E."/>
            <person name="Niang G."/>
            <person name="Scheremetjew M."/>
            <person name="Finn R."/>
            <person name="Kale V."/>
            <person name="Holt S."/>
            <person name="Cochrane G."/>
            <person name="Meng A."/>
            <person name="Brown T."/>
            <person name="Cohen L."/>
        </authorList>
    </citation>
    <scope>NUCLEOTIDE SEQUENCE</scope>
    <source>
        <strain evidence="9">CCMP3278</strain>
    </source>
</reference>
<protein>
    <recommendedName>
        <fullName evidence="10">Protein CLP1 homolog</fullName>
    </recommendedName>
</protein>
<keyword evidence="3" id="KW-0547">Nucleotide-binding</keyword>
<dbReference type="InterPro" id="IPR038238">
    <property type="entry name" value="Clp1_C_sf"/>
</dbReference>
<dbReference type="PANTHER" id="PTHR12755">
    <property type="entry name" value="CLEAVAGE/POLYADENYLATION FACTOR IA SUBUNIT CLP1P"/>
    <property type="match status" value="1"/>
</dbReference>
<dbReference type="Pfam" id="PF16575">
    <property type="entry name" value="CLP1_P"/>
    <property type="match status" value="1"/>
</dbReference>
<evidence type="ECO:0000256" key="2">
    <source>
        <dbReference type="ARBA" id="ARBA00022664"/>
    </source>
</evidence>
<dbReference type="GO" id="GO:0005634">
    <property type="term" value="C:nucleus"/>
    <property type="evidence" value="ECO:0007669"/>
    <property type="project" value="UniProtKB-SubCell"/>
</dbReference>
<evidence type="ECO:0000313" key="9">
    <source>
        <dbReference type="EMBL" id="CAD8825306.1"/>
    </source>
</evidence>
<sequence>MIADGVSETFELEAENEFRLEVRHGGVVSLMITKGDAELFGRELALNRSYSFSGTKIAIFSWHGTTIVIESSSSVKPDVAYVVTETPMPIYVNAHAVLQQRRKLAKQLGQIGPRCILFAPSLSGATSVARILTGYALKQQKAVLALDLDPKDGSLAIPGGISAGIVEYIDAEDGILCDRPLTMYLGHSELNLSSKSVHIELLKHFVTTLAASVNALFKNHHSQLSYSGFIANAPPITLEKGYELALHMVKELEIDVVFVIGAERLHAQLQRDVPSGVSCVQLPKSGGVVTLDDTFRHKLTSSRIRKYFYGARSELSPYTSVLDVSGPSGVILCRIGSGYQIPDSALPIGAKSTLNALDIEVISVSPTLIHSVLAVSQADVLEEVTEKPVYGFVAVTKVDTDRKQITVLSPSPGKLPGKFLITGSVKWLES</sequence>
<dbReference type="InterPro" id="IPR032324">
    <property type="entry name" value="Clp1_N"/>
</dbReference>
<evidence type="ECO:0000256" key="4">
    <source>
        <dbReference type="ARBA" id="ARBA00022840"/>
    </source>
</evidence>
<keyword evidence="5" id="KW-0539">Nucleus</keyword>
<dbReference type="InterPro" id="IPR027417">
    <property type="entry name" value="P-loop_NTPase"/>
</dbReference>
<dbReference type="GO" id="GO:0006388">
    <property type="term" value="P:tRNA splicing, via endonucleolytic cleavage and ligation"/>
    <property type="evidence" value="ECO:0007669"/>
    <property type="project" value="TreeGrafter"/>
</dbReference>
<dbReference type="Pfam" id="PF16573">
    <property type="entry name" value="CLP1_N"/>
    <property type="match status" value="1"/>
</dbReference>
<keyword evidence="2" id="KW-0507">mRNA processing</keyword>
<proteinExistence type="predicted"/>
<dbReference type="EMBL" id="HBFP01013432">
    <property type="protein sequence ID" value="CAD8825306.1"/>
    <property type="molecule type" value="Transcribed_RNA"/>
</dbReference>
<evidence type="ECO:0000256" key="5">
    <source>
        <dbReference type="ARBA" id="ARBA00023242"/>
    </source>
</evidence>
<feature type="domain" description="Clp1 N-terminal" evidence="7">
    <location>
        <begin position="11"/>
        <end position="104"/>
    </location>
</feature>
<dbReference type="FunFam" id="2.40.30.330:FF:000002">
    <property type="entry name" value="Protein CLP1 homolog"/>
    <property type="match status" value="1"/>
</dbReference>
<keyword evidence="4" id="KW-0067">ATP-binding</keyword>
<evidence type="ECO:0000256" key="1">
    <source>
        <dbReference type="ARBA" id="ARBA00004123"/>
    </source>
</evidence>
<dbReference type="InterPro" id="IPR045116">
    <property type="entry name" value="Clp1/Grc3"/>
</dbReference>
<gene>
    <name evidence="9" type="ORF">TOLI1172_LOCUS9705</name>
</gene>
<comment type="subcellular location">
    <subcellularLocation>
        <location evidence="1">Nucleus</location>
    </subcellularLocation>
</comment>
<evidence type="ECO:0008006" key="10">
    <source>
        <dbReference type="Google" id="ProtNLM"/>
    </source>
</evidence>
<name>A0A7S1EUV0_9RHOD</name>
<dbReference type="AlphaFoldDB" id="A0A7S1EUV0"/>
<evidence type="ECO:0000259" key="6">
    <source>
        <dbReference type="Pfam" id="PF06807"/>
    </source>
</evidence>
<dbReference type="GO" id="GO:0051731">
    <property type="term" value="F:polynucleotide 5'-hydroxyl-kinase activity"/>
    <property type="evidence" value="ECO:0007669"/>
    <property type="project" value="InterPro"/>
</dbReference>
<dbReference type="InterPro" id="IPR038239">
    <property type="entry name" value="Clp1_N_sf"/>
</dbReference>
<evidence type="ECO:0000259" key="7">
    <source>
        <dbReference type="Pfam" id="PF16573"/>
    </source>
</evidence>
<accession>A0A7S1EUV0</accession>
<dbReference type="InterPro" id="IPR032319">
    <property type="entry name" value="CLP1_P"/>
</dbReference>
<evidence type="ECO:0000259" key="8">
    <source>
        <dbReference type="Pfam" id="PF16575"/>
    </source>
</evidence>
<dbReference type="Pfam" id="PF06807">
    <property type="entry name" value="Clp1"/>
    <property type="match status" value="1"/>
</dbReference>
<dbReference type="PANTHER" id="PTHR12755:SF6">
    <property type="entry name" value="POLYRIBONUCLEOTIDE 5'-HYDROXYL-KINASE CLP1"/>
    <property type="match status" value="1"/>
</dbReference>
<evidence type="ECO:0000256" key="3">
    <source>
        <dbReference type="ARBA" id="ARBA00022741"/>
    </source>
</evidence>
<dbReference type="Gene3D" id="3.40.50.300">
    <property type="entry name" value="P-loop containing nucleotide triphosphate hydrolases"/>
    <property type="match status" value="1"/>
</dbReference>